<dbReference type="SFLD" id="SFLDG00358">
    <property type="entry name" value="Main_(cytGST)"/>
    <property type="match status" value="1"/>
</dbReference>
<dbReference type="InterPro" id="IPR004045">
    <property type="entry name" value="Glutathione_S-Trfase_N"/>
</dbReference>
<dbReference type="AlphaFoldDB" id="A0A2S5T0A8"/>
<dbReference type="EMBL" id="PSNY01000031">
    <property type="protein sequence ID" value="PPE68349.1"/>
    <property type="molecule type" value="Genomic_DNA"/>
</dbReference>
<keyword evidence="5" id="KW-1185">Reference proteome</keyword>
<dbReference type="Pfam" id="PF13417">
    <property type="entry name" value="GST_N_3"/>
    <property type="match status" value="1"/>
</dbReference>
<dbReference type="InterPro" id="IPR010987">
    <property type="entry name" value="Glutathione-S-Trfase_C-like"/>
</dbReference>
<dbReference type="SFLD" id="SFLDG01150">
    <property type="entry name" value="Main.1:_Beta-like"/>
    <property type="match status" value="1"/>
</dbReference>
<evidence type="ECO:0000313" key="6">
    <source>
        <dbReference type="Proteomes" id="UP000294772"/>
    </source>
</evidence>
<evidence type="ECO:0000313" key="4">
    <source>
        <dbReference type="EMBL" id="TCP04726.1"/>
    </source>
</evidence>
<gene>
    <name evidence="3" type="ORF">C1702_17560</name>
    <name evidence="4" type="ORF">EV676_1108</name>
</gene>
<dbReference type="Proteomes" id="UP000239406">
    <property type="component" value="Unassembled WGS sequence"/>
</dbReference>
<evidence type="ECO:0000259" key="2">
    <source>
        <dbReference type="PROSITE" id="PS50405"/>
    </source>
</evidence>
<dbReference type="Proteomes" id="UP000294772">
    <property type="component" value="Unassembled WGS sequence"/>
</dbReference>
<dbReference type="Gene3D" id="3.40.30.10">
    <property type="entry name" value="Glutaredoxin"/>
    <property type="match status" value="1"/>
</dbReference>
<dbReference type="RefSeq" id="WP_104359014.1">
    <property type="nucleotide sequence ID" value="NZ_CP064338.1"/>
</dbReference>
<dbReference type="SUPFAM" id="SSF47616">
    <property type="entry name" value="GST C-terminal domain-like"/>
    <property type="match status" value="1"/>
</dbReference>
<dbReference type="PROSITE" id="PS50405">
    <property type="entry name" value="GST_CTER"/>
    <property type="match status" value="1"/>
</dbReference>
<dbReference type="InterPro" id="IPR036249">
    <property type="entry name" value="Thioredoxin-like_sf"/>
</dbReference>
<feature type="domain" description="GST C-terminal" evidence="2">
    <location>
        <begin position="82"/>
        <end position="205"/>
    </location>
</feature>
<feature type="domain" description="GST N-terminal" evidence="1">
    <location>
        <begin position="1"/>
        <end position="77"/>
    </location>
</feature>
<dbReference type="PANTHER" id="PTHR44051">
    <property type="entry name" value="GLUTATHIONE S-TRANSFERASE-RELATED"/>
    <property type="match status" value="1"/>
</dbReference>
<reference evidence="3 5" key="1">
    <citation type="submission" date="2018-02" db="EMBL/GenBank/DDBJ databases">
        <title>Reclassifiation of [Polyangium] brachysporum DSM 7029 as Guopingzhaonella breviflexa gen. nov., sp. nov., a member of the family Comamonadaceae.</title>
        <authorList>
            <person name="Tang B."/>
        </authorList>
    </citation>
    <scope>NUCLEOTIDE SEQUENCE [LARGE SCALE GENOMIC DNA]</scope>
    <source>
        <strain evidence="3 5">DSM 15344</strain>
    </source>
</reference>
<reference evidence="4 6" key="2">
    <citation type="submission" date="2019-03" db="EMBL/GenBank/DDBJ databases">
        <title>Genomic Encyclopedia of Type Strains, Phase IV (KMG-IV): sequencing the most valuable type-strain genomes for metagenomic binning, comparative biology and taxonomic classification.</title>
        <authorList>
            <person name="Goeker M."/>
        </authorList>
    </citation>
    <scope>NUCLEOTIDE SEQUENCE [LARGE SCALE GENOMIC DNA]</scope>
    <source>
        <strain evidence="4 6">DSM 15264</strain>
    </source>
</reference>
<organism evidence="3 5">
    <name type="scientific">Caldimonas thermodepolymerans</name>
    <dbReference type="NCBI Taxonomy" id="215580"/>
    <lineage>
        <taxon>Bacteria</taxon>
        <taxon>Pseudomonadati</taxon>
        <taxon>Pseudomonadota</taxon>
        <taxon>Betaproteobacteria</taxon>
        <taxon>Burkholderiales</taxon>
        <taxon>Sphaerotilaceae</taxon>
        <taxon>Caldimonas</taxon>
    </lineage>
</organism>
<dbReference type="PROSITE" id="PS50404">
    <property type="entry name" value="GST_NTER"/>
    <property type="match status" value="1"/>
</dbReference>
<dbReference type="OrthoDB" id="3828095at2"/>
<dbReference type="InterPro" id="IPR036282">
    <property type="entry name" value="Glutathione-S-Trfase_C_sf"/>
</dbReference>
<sequence length="209" mass="22991">MLTLYYHPLACSLGAQLALADAGIPHEAVYVDLAGDRSAYRQINPLGTVPAIRTEAGVLTETTAIHAWLAQAYPEAGLLPKDPFGFAQGVSLLAWLAASAQPARRQVRMPARFTSEAACHAQIQATGRELFERCLQRIDGLLAGKDWVLGGDRPSSCDYQLMVYANWCALDGLALDPWPNFRQLRDRLLQRPAVRRVLEQIDSPLLKQA</sequence>
<dbReference type="SUPFAM" id="SSF52833">
    <property type="entry name" value="Thioredoxin-like"/>
    <property type="match status" value="1"/>
</dbReference>
<dbReference type="InterPro" id="IPR040079">
    <property type="entry name" value="Glutathione_S-Trfase"/>
</dbReference>
<comment type="caution">
    <text evidence="3">The sequence shown here is derived from an EMBL/GenBank/DDBJ whole genome shotgun (WGS) entry which is preliminary data.</text>
</comment>
<dbReference type="SFLD" id="SFLDS00019">
    <property type="entry name" value="Glutathione_Transferase_(cytos"/>
    <property type="match status" value="1"/>
</dbReference>
<dbReference type="PANTHER" id="PTHR44051:SF8">
    <property type="entry name" value="GLUTATHIONE S-TRANSFERASE GSTA"/>
    <property type="match status" value="1"/>
</dbReference>
<evidence type="ECO:0000259" key="1">
    <source>
        <dbReference type="PROSITE" id="PS50404"/>
    </source>
</evidence>
<dbReference type="GO" id="GO:0016740">
    <property type="term" value="F:transferase activity"/>
    <property type="evidence" value="ECO:0007669"/>
    <property type="project" value="UniProtKB-KW"/>
</dbReference>
<name>A0A2S5T0A8_9BURK</name>
<dbReference type="CDD" id="cd03057">
    <property type="entry name" value="GST_N_Beta"/>
    <property type="match status" value="1"/>
</dbReference>
<accession>A0A2S5T0A8</accession>
<dbReference type="EMBL" id="SLXF01000010">
    <property type="protein sequence ID" value="TCP04726.1"/>
    <property type="molecule type" value="Genomic_DNA"/>
</dbReference>
<keyword evidence="3" id="KW-0808">Transferase</keyword>
<evidence type="ECO:0000313" key="5">
    <source>
        <dbReference type="Proteomes" id="UP000239406"/>
    </source>
</evidence>
<protein>
    <submittedName>
        <fullName evidence="3">Glutathione S-transferase</fullName>
    </submittedName>
</protein>
<dbReference type="Gene3D" id="1.20.1050.10">
    <property type="match status" value="1"/>
</dbReference>
<proteinExistence type="predicted"/>
<evidence type="ECO:0000313" key="3">
    <source>
        <dbReference type="EMBL" id="PPE68349.1"/>
    </source>
</evidence>